<dbReference type="SMART" id="SM00972">
    <property type="entry name" value="SCPU"/>
    <property type="match status" value="1"/>
</dbReference>
<organism evidence="3 4">
    <name type="scientific">Brucella haematophila</name>
    <dbReference type="NCBI Taxonomy" id="419474"/>
    <lineage>
        <taxon>Bacteria</taxon>
        <taxon>Pseudomonadati</taxon>
        <taxon>Pseudomonadota</taxon>
        <taxon>Alphaproteobacteria</taxon>
        <taxon>Hyphomicrobiales</taxon>
        <taxon>Brucellaceae</taxon>
        <taxon>Brucella/Ochrobactrum group</taxon>
        <taxon>Brucella</taxon>
    </lineage>
</organism>
<dbReference type="PANTHER" id="PTHR37089:SF4">
    <property type="entry name" value="EXPORTED PROTEIN"/>
    <property type="match status" value="1"/>
</dbReference>
<dbReference type="Pfam" id="PF05229">
    <property type="entry name" value="SCPU"/>
    <property type="match status" value="1"/>
</dbReference>
<feature type="signal peptide" evidence="1">
    <location>
        <begin position="1"/>
        <end position="24"/>
    </location>
</feature>
<keyword evidence="4" id="KW-1185">Reference proteome</keyword>
<protein>
    <submittedName>
        <fullName evidence="3">Spore coat U domain-containing protein</fullName>
    </submittedName>
</protein>
<dbReference type="PANTHER" id="PTHR37089">
    <property type="entry name" value="PROTEIN U-RELATED"/>
    <property type="match status" value="1"/>
</dbReference>
<sequence length="165" mass="16818">MVYIKYAFPALVASFVLSSTCVMAQTPTATFNVQITITAACQINSATNMDFGSNGVLSTNVDATSTITVQCTNLTPYNIGLSAGSGTGATVANRLMTGPASATVGYSFYTTTARTAVWGNTVGTNTVAGTGNGAAQAYTVYGRVPVQTTPAAGVYTDTVTATISY</sequence>
<accession>A0ABX1DLS0</accession>
<dbReference type="EMBL" id="JAAVLN010000002">
    <property type="protein sequence ID" value="NKC03883.1"/>
    <property type="molecule type" value="Genomic_DNA"/>
</dbReference>
<name>A0ABX1DLS0_9HYPH</name>
<evidence type="ECO:0000313" key="4">
    <source>
        <dbReference type="Proteomes" id="UP000704467"/>
    </source>
</evidence>
<keyword evidence="1" id="KW-0732">Signal</keyword>
<feature type="chain" id="PRO_5046718014" evidence="1">
    <location>
        <begin position="25"/>
        <end position="165"/>
    </location>
</feature>
<dbReference type="InterPro" id="IPR007893">
    <property type="entry name" value="Spore_coat_U/FanG"/>
</dbReference>
<evidence type="ECO:0000313" key="3">
    <source>
        <dbReference type="EMBL" id="NKC03883.1"/>
    </source>
</evidence>
<comment type="caution">
    <text evidence="3">The sequence shown here is derived from an EMBL/GenBank/DDBJ whole genome shotgun (WGS) entry which is preliminary data.</text>
</comment>
<evidence type="ECO:0000259" key="2">
    <source>
        <dbReference type="Pfam" id="PF05229"/>
    </source>
</evidence>
<evidence type="ECO:0000256" key="1">
    <source>
        <dbReference type="SAM" id="SignalP"/>
    </source>
</evidence>
<dbReference type="Proteomes" id="UP000704467">
    <property type="component" value="Unassembled WGS sequence"/>
</dbReference>
<feature type="domain" description="Spore coat protein U/FanG" evidence="2">
    <location>
        <begin position="28"/>
        <end position="162"/>
    </location>
</feature>
<gene>
    <name evidence="3" type="ORF">HED55_13235</name>
</gene>
<proteinExistence type="predicted"/>
<dbReference type="InterPro" id="IPR053167">
    <property type="entry name" value="Spore_coat_component"/>
</dbReference>
<reference evidence="3 4" key="1">
    <citation type="submission" date="2020-03" db="EMBL/GenBank/DDBJ databases">
        <title>Whole genome sequencing of clinical and environmental type strains of Ochrobactrum.</title>
        <authorList>
            <person name="Dharne M."/>
        </authorList>
    </citation>
    <scope>NUCLEOTIDE SEQUENCE [LARGE SCALE GENOMIC DNA]</scope>
    <source>
        <strain evidence="3 4">CIP 109452</strain>
    </source>
</reference>